<keyword evidence="5 11" id="KW-0812">Transmembrane</keyword>
<evidence type="ECO:0000256" key="1">
    <source>
        <dbReference type="ARBA" id="ARBA00001970"/>
    </source>
</evidence>
<dbReference type="AlphaFoldDB" id="A0A9W9P8Z6"/>
<evidence type="ECO:0000313" key="14">
    <source>
        <dbReference type="Proteomes" id="UP001150941"/>
    </source>
</evidence>
<evidence type="ECO:0000256" key="4">
    <source>
        <dbReference type="ARBA" id="ARBA00022617"/>
    </source>
</evidence>
<dbReference type="EMBL" id="JAPQKS010000003">
    <property type="protein sequence ID" value="KAJ5239726.1"/>
    <property type="molecule type" value="Genomic_DNA"/>
</dbReference>
<evidence type="ECO:0000256" key="11">
    <source>
        <dbReference type="SAM" id="Phobius"/>
    </source>
</evidence>
<dbReference type="PROSITE" id="PS50939">
    <property type="entry name" value="CYTOCHROME_B561"/>
    <property type="match status" value="1"/>
</dbReference>
<keyword evidence="10 11" id="KW-0472">Membrane</keyword>
<dbReference type="CDD" id="cd08761">
    <property type="entry name" value="Cyt_b561_CYB561D2_like"/>
    <property type="match status" value="1"/>
</dbReference>
<gene>
    <name evidence="13" type="ORF">N7468_004345</name>
</gene>
<dbReference type="Gene3D" id="1.20.120.1770">
    <property type="match status" value="1"/>
</dbReference>
<feature type="transmembrane region" description="Helical" evidence="11">
    <location>
        <begin position="116"/>
        <end position="135"/>
    </location>
</feature>
<evidence type="ECO:0000256" key="9">
    <source>
        <dbReference type="ARBA" id="ARBA00023004"/>
    </source>
</evidence>
<dbReference type="OrthoDB" id="432881at2759"/>
<evidence type="ECO:0000256" key="10">
    <source>
        <dbReference type="ARBA" id="ARBA00023136"/>
    </source>
</evidence>
<evidence type="ECO:0000313" key="13">
    <source>
        <dbReference type="EMBL" id="KAJ5239726.1"/>
    </source>
</evidence>
<dbReference type="GO" id="GO:0046872">
    <property type="term" value="F:metal ion binding"/>
    <property type="evidence" value="ECO:0007669"/>
    <property type="project" value="UniProtKB-KW"/>
</dbReference>
<keyword evidence="6" id="KW-0479">Metal-binding</keyword>
<feature type="transmembrane region" description="Helical" evidence="11">
    <location>
        <begin position="156"/>
        <end position="175"/>
    </location>
</feature>
<reference evidence="13" key="1">
    <citation type="submission" date="2022-11" db="EMBL/GenBank/DDBJ databases">
        <authorList>
            <person name="Petersen C."/>
        </authorList>
    </citation>
    <scope>NUCLEOTIDE SEQUENCE</scope>
    <source>
        <strain evidence="13">IBT 19713</strain>
    </source>
</reference>
<comment type="subcellular location">
    <subcellularLocation>
        <location evidence="2">Membrane</location>
        <topology evidence="2">Multi-pass membrane protein</topology>
    </subcellularLocation>
</comment>
<evidence type="ECO:0000256" key="2">
    <source>
        <dbReference type="ARBA" id="ARBA00004141"/>
    </source>
</evidence>
<dbReference type="Pfam" id="PF03188">
    <property type="entry name" value="Cytochrom_B561"/>
    <property type="match status" value="1"/>
</dbReference>
<keyword evidence="8 11" id="KW-1133">Transmembrane helix</keyword>
<reference evidence="13" key="2">
    <citation type="journal article" date="2023" name="IMA Fungus">
        <title>Comparative genomic study of the Penicillium genus elucidates a diverse pangenome and 15 lateral gene transfer events.</title>
        <authorList>
            <person name="Petersen C."/>
            <person name="Sorensen T."/>
            <person name="Nielsen M.R."/>
            <person name="Sondergaard T.E."/>
            <person name="Sorensen J.L."/>
            <person name="Fitzpatrick D.A."/>
            <person name="Frisvad J.C."/>
            <person name="Nielsen K.L."/>
        </authorList>
    </citation>
    <scope>NUCLEOTIDE SEQUENCE</scope>
    <source>
        <strain evidence="13">IBT 19713</strain>
    </source>
</reference>
<feature type="transmembrane region" description="Helical" evidence="11">
    <location>
        <begin position="260"/>
        <end position="277"/>
    </location>
</feature>
<comment type="cofactor">
    <cofactor evidence="1">
        <name>heme b</name>
        <dbReference type="ChEBI" id="CHEBI:60344"/>
    </cofactor>
</comment>
<evidence type="ECO:0000256" key="6">
    <source>
        <dbReference type="ARBA" id="ARBA00022723"/>
    </source>
</evidence>
<evidence type="ECO:0000256" key="3">
    <source>
        <dbReference type="ARBA" id="ARBA00022448"/>
    </source>
</evidence>
<evidence type="ECO:0000256" key="8">
    <source>
        <dbReference type="ARBA" id="ARBA00022989"/>
    </source>
</evidence>
<dbReference type="GeneID" id="83200945"/>
<dbReference type="InterPro" id="IPR006593">
    <property type="entry name" value="Cyt_b561/ferric_Rdtase_TM"/>
</dbReference>
<evidence type="ECO:0000256" key="7">
    <source>
        <dbReference type="ARBA" id="ARBA00022982"/>
    </source>
</evidence>
<keyword evidence="9" id="KW-0408">Iron</keyword>
<dbReference type="InterPro" id="IPR045150">
    <property type="entry name" value="CYB561D1/2"/>
</dbReference>
<name>A0A9W9P8Z6_9EURO</name>
<evidence type="ECO:0000256" key="5">
    <source>
        <dbReference type="ARBA" id="ARBA00022692"/>
    </source>
</evidence>
<comment type="caution">
    <text evidence="13">The sequence shown here is derived from an EMBL/GenBank/DDBJ whole genome shotgun (WGS) entry which is preliminary data.</text>
</comment>
<keyword evidence="14" id="KW-1185">Reference proteome</keyword>
<dbReference type="Proteomes" id="UP001150941">
    <property type="component" value="Unassembled WGS sequence"/>
</dbReference>
<dbReference type="PANTHER" id="PTHR15422">
    <property type="entry name" value="OS05G0565100 PROTEIN"/>
    <property type="match status" value="1"/>
</dbReference>
<keyword evidence="3" id="KW-0813">Transport</keyword>
<accession>A0A9W9P8Z6</accession>
<dbReference type="GO" id="GO:0140575">
    <property type="term" value="F:transmembrane monodehydroascorbate reductase activity"/>
    <property type="evidence" value="ECO:0007669"/>
    <property type="project" value="InterPro"/>
</dbReference>
<keyword evidence="7" id="KW-0249">Electron transport</keyword>
<dbReference type="GO" id="GO:0016020">
    <property type="term" value="C:membrane"/>
    <property type="evidence" value="ECO:0007669"/>
    <property type="project" value="UniProtKB-SubCell"/>
</dbReference>
<sequence>MGALLALVAPLPYKALDPRLLQSLNHQPVAWDLIMAENVPETDPAIVSRESEPLLGQPGDVTQRGERIAPNLITGIRSVERLEHHDADEAIGTATLAQLAIWIWAIFVWVNLLSDPIMLFTFHPILAITALLLQIQAALALQPTATPTQKHLGTRVHYWINLSSVLLFLAAFTVIEVNKGSHPHFVSTHGILGLLTVIFVVLQASFGVVQYFLPEVLLGSVDKGKRLYKYHRWTGYLGLVAFAIPAAVKGTQQWLDPPTWTFVVGVLAIVLGVGSRIKKHKLGL</sequence>
<organism evidence="13 14">
    <name type="scientific">Penicillium chermesinum</name>
    <dbReference type="NCBI Taxonomy" id="63820"/>
    <lineage>
        <taxon>Eukaryota</taxon>
        <taxon>Fungi</taxon>
        <taxon>Dikarya</taxon>
        <taxon>Ascomycota</taxon>
        <taxon>Pezizomycotina</taxon>
        <taxon>Eurotiomycetes</taxon>
        <taxon>Eurotiomycetidae</taxon>
        <taxon>Eurotiales</taxon>
        <taxon>Aspergillaceae</taxon>
        <taxon>Penicillium</taxon>
    </lineage>
</organism>
<feature type="transmembrane region" description="Helical" evidence="11">
    <location>
        <begin position="90"/>
        <end position="110"/>
    </location>
</feature>
<feature type="transmembrane region" description="Helical" evidence="11">
    <location>
        <begin position="190"/>
        <end position="213"/>
    </location>
</feature>
<keyword evidence="4" id="KW-0349">Heme</keyword>
<protein>
    <submittedName>
        <fullName evidence="13">Cytochrome b561 eukaryote</fullName>
    </submittedName>
</protein>
<proteinExistence type="predicted"/>
<feature type="domain" description="Cytochrome b561" evidence="12">
    <location>
        <begin position="87"/>
        <end position="284"/>
    </location>
</feature>
<evidence type="ECO:0000259" key="12">
    <source>
        <dbReference type="PROSITE" id="PS50939"/>
    </source>
</evidence>
<dbReference type="RefSeq" id="XP_058332645.1">
    <property type="nucleotide sequence ID" value="XM_058473642.1"/>
</dbReference>
<dbReference type="PANTHER" id="PTHR15422:SF45">
    <property type="entry name" value="CYTOCHROME B561 DOMAIN-CONTAINING PROTEIN"/>
    <property type="match status" value="1"/>
</dbReference>
<dbReference type="SMART" id="SM00665">
    <property type="entry name" value="B561"/>
    <property type="match status" value="1"/>
</dbReference>